<evidence type="ECO:0000313" key="3">
    <source>
        <dbReference type="Proteomes" id="UP000482653"/>
    </source>
</evidence>
<reference evidence="2 3" key="1">
    <citation type="journal article" date="2019" name="Nat. Med.">
        <title>A library of human gut bacterial isolates paired with longitudinal multiomics data enables mechanistic microbiome research.</title>
        <authorList>
            <person name="Poyet M."/>
            <person name="Groussin M."/>
            <person name="Gibbons S.M."/>
            <person name="Avila-Pacheco J."/>
            <person name="Jiang X."/>
            <person name="Kearney S.M."/>
            <person name="Perrotta A.R."/>
            <person name="Berdy B."/>
            <person name="Zhao S."/>
            <person name="Lieberman T.D."/>
            <person name="Swanson P.K."/>
            <person name="Smith M."/>
            <person name="Roesemann S."/>
            <person name="Alexander J.E."/>
            <person name="Rich S.A."/>
            <person name="Livny J."/>
            <person name="Vlamakis H."/>
            <person name="Clish C."/>
            <person name="Bullock K."/>
            <person name="Deik A."/>
            <person name="Scott J."/>
            <person name="Pierce K.A."/>
            <person name="Xavier R.J."/>
            <person name="Alm E.J."/>
        </authorList>
    </citation>
    <scope>NUCLEOTIDE SEQUENCE [LARGE SCALE GENOMIC DNA]</scope>
    <source>
        <strain evidence="2 3">BIOML-A8</strain>
    </source>
</reference>
<proteinExistence type="predicted"/>
<protein>
    <recommendedName>
        <fullName evidence="1">MACPF domain-containing protein</fullName>
    </recommendedName>
</protein>
<dbReference type="InterPro" id="IPR020864">
    <property type="entry name" value="MACPF"/>
</dbReference>
<feature type="domain" description="MACPF" evidence="1">
    <location>
        <begin position="122"/>
        <end position="444"/>
    </location>
</feature>
<name>A0A6L3JYS4_9BACE</name>
<evidence type="ECO:0000259" key="1">
    <source>
        <dbReference type="PROSITE" id="PS51412"/>
    </source>
</evidence>
<gene>
    <name evidence="2" type="ORF">F2Y87_15675</name>
</gene>
<evidence type="ECO:0000313" key="2">
    <source>
        <dbReference type="EMBL" id="KAA5417558.1"/>
    </source>
</evidence>
<organism evidence="2 3">
    <name type="scientific">Bacteroides cellulosilyticus</name>
    <dbReference type="NCBI Taxonomy" id="246787"/>
    <lineage>
        <taxon>Bacteria</taxon>
        <taxon>Pseudomonadati</taxon>
        <taxon>Bacteroidota</taxon>
        <taxon>Bacteroidia</taxon>
        <taxon>Bacteroidales</taxon>
        <taxon>Bacteroidaceae</taxon>
        <taxon>Bacteroides</taxon>
    </lineage>
</organism>
<accession>A0A6L3JYS4</accession>
<dbReference type="Proteomes" id="UP000482653">
    <property type="component" value="Unassembled WGS sequence"/>
</dbReference>
<dbReference type="AlphaFoldDB" id="A0A6L3JYS4"/>
<sequence>MKQLYQLRNIALSIFLLCEVTSCCDEYLPTSQDTPNFPKEVFEVSRMYDAYQLPITEEKGCYLVSKGDFFFLSDTTIQSGKEITLEVEQNPDSQSRQGDIQIFSPDGILVHTINIVQKGKNSQSNAAAYAGALQRSYGVGYGYNALDEYASYNSVKDQVISLPALRRYEQQNYSTYIYDDFATDTETSILEGEDSEELSKSLSVQANLGIDALFFRAHLNFGYSQSDLKSTDFSFCTIMNKYKMASRHLEPYDLVEIVRKDSTILTAGFRHLANKIINNAKGDDLNYNIAMLIETYGTHLIYHADLGGKLEYCSTFERAALNNQTTLSIAAQVSFANMLNFSMGQADQNTYEQISERYSCNITAKGGDVALTTQIINHIGKQIPKGIIDQWYKSVKMDLNEPKNSNVELIDFKLIPIYELFPDDAKRKIMTYLGIIIKEDEALFPKPIYNYCNISINPFATLLGKEYTKKDTYVLQIINDDQVIAEACREYMGDKEYVCIYPVCYERTDFSRGVALAIGKTEDYYGRPLSNPEPDSLYYISWQGENYQQVLIGQKNSRDSLFFDHGTIHIDRKDSTCYKKTEIKEKTLWGIGLGGWKYMKLGVYMVTFNQFIKDYKYDETKLKDAPIFWESLSNNVANYLAKNGCVN</sequence>
<comment type="caution">
    <text evidence="2">The sequence shown here is derived from an EMBL/GenBank/DDBJ whole genome shotgun (WGS) entry which is preliminary data.</text>
</comment>
<dbReference type="PROSITE" id="PS51412">
    <property type="entry name" value="MACPF_2"/>
    <property type="match status" value="1"/>
</dbReference>
<dbReference type="Pfam" id="PF01823">
    <property type="entry name" value="MACPF"/>
    <property type="match status" value="1"/>
</dbReference>
<dbReference type="EMBL" id="VVYX01000018">
    <property type="protein sequence ID" value="KAA5417558.1"/>
    <property type="molecule type" value="Genomic_DNA"/>
</dbReference>
<dbReference type="RefSeq" id="WP_149947336.1">
    <property type="nucleotide sequence ID" value="NZ_JBCOBX010000003.1"/>
</dbReference>